<reference evidence="3" key="1">
    <citation type="journal article" date="2022" name="Int. J. Syst. Evol. Microbiol.">
        <title>Anaeromyxobacter oryzae sp. nov., Anaeromyxobacter diazotrophicus sp. nov. and Anaeromyxobacter paludicola sp. nov., isolated from paddy soils.</title>
        <authorList>
            <person name="Itoh H."/>
            <person name="Xu Z."/>
            <person name="Mise K."/>
            <person name="Masuda Y."/>
            <person name="Ushijima N."/>
            <person name="Hayakawa C."/>
            <person name="Shiratori Y."/>
            <person name="Senoo K."/>
        </authorList>
    </citation>
    <scope>NUCLEOTIDE SEQUENCE [LARGE SCALE GENOMIC DNA]</scope>
    <source>
        <strain evidence="3">Red630</strain>
    </source>
</reference>
<accession>A0ABM7XFR9</accession>
<evidence type="ECO:0000313" key="3">
    <source>
        <dbReference type="Proteomes" id="UP001162734"/>
    </source>
</evidence>
<feature type="region of interest" description="Disordered" evidence="1">
    <location>
        <begin position="278"/>
        <end position="304"/>
    </location>
</feature>
<gene>
    <name evidence="2" type="ORF">AMPC_38560</name>
</gene>
<evidence type="ECO:0000256" key="1">
    <source>
        <dbReference type="SAM" id="MobiDB-lite"/>
    </source>
</evidence>
<organism evidence="2 3">
    <name type="scientific">Anaeromyxobacter paludicola</name>
    <dbReference type="NCBI Taxonomy" id="2918171"/>
    <lineage>
        <taxon>Bacteria</taxon>
        <taxon>Pseudomonadati</taxon>
        <taxon>Myxococcota</taxon>
        <taxon>Myxococcia</taxon>
        <taxon>Myxococcales</taxon>
        <taxon>Cystobacterineae</taxon>
        <taxon>Anaeromyxobacteraceae</taxon>
        <taxon>Anaeromyxobacter</taxon>
    </lineage>
</organism>
<proteinExistence type="predicted"/>
<evidence type="ECO:0000313" key="2">
    <source>
        <dbReference type="EMBL" id="BDG10743.1"/>
    </source>
</evidence>
<dbReference type="EMBL" id="AP025592">
    <property type="protein sequence ID" value="BDG10743.1"/>
    <property type="molecule type" value="Genomic_DNA"/>
</dbReference>
<feature type="region of interest" description="Disordered" evidence="1">
    <location>
        <begin position="1"/>
        <end position="33"/>
    </location>
</feature>
<protein>
    <submittedName>
        <fullName evidence="2">Uncharacterized protein</fullName>
    </submittedName>
</protein>
<name>A0ABM7XFR9_9BACT</name>
<feature type="compositionally biased region" description="Low complexity" evidence="1">
    <location>
        <begin position="14"/>
        <end position="26"/>
    </location>
</feature>
<sequence length="304" mass="32804">MHGRRTARDLETGAAARPAAPAPAAAQGSEPLRMLRRRGLTPRPLRPDLPFDAARPELAAAMADRLRHYAFRLFLRGAILRPGGFAPTEPTRYLAERPARAQAEDLVRLGLAERLDGGRYRLVRPCRTFGGTLEWWLGRELRERLAFEVETGVRLGAPGVGGDLDVVGAAEGRLLYLEAKSSPPKHLTDGEVIAFLARVEAVRPDLALFAMDTALRLADKVVPMFAAALGGAVRPRRLVRQVYALGPHLYLLNAREDLVDNLCRAVAAGFRALAPDLPARAPGPERAAAPGRPAVPEAPGDQAG</sequence>
<dbReference type="Proteomes" id="UP001162734">
    <property type="component" value="Chromosome"/>
</dbReference>
<keyword evidence="3" id="KW-1185">Reference proteome</keyword>
<feature type="compositionally biased region" description="Basic and acidic residues" evidence="1">
    <location>
        <begin position="1"/>
        <end position="11"/>
    </location>
</feature>
<dbReference type="RefSeq" id="WP_248343275.1">
    <property type="nucleotide sequence ID" value="NZ_AP025592.1"/>
</dbReference>